<evidence type="ECO:0000313" key="9">
    <source>
        <dbReference type="EMBL" id="GLS17031.1"/>
    </source>
</evidence>
<keyword evidence="1" id="KW-0813">Transport</keyword>
<dbReference type="InterPro" id="IPR009056">
    <property type="entry name" value="Cyt_c-like_dom"/>
</dbReference>
<gene>
    <name evidence="9" type="ORF">GCM10007874_00460</name>
</gene>
<name>A0ABQ6CFH4_9HYPH</name>
<dbReference type="PRINTS" id="PR00604">
    <property type="entry name" value="CYTCHRMECIAB"/>
</dbReference>
<dbReference type="RefSeq" id="WP_284309866.1">
    <property type="nucleotide sequence ID" value="NZ_BSPC01000004.1"/>
</dbReference>
<evidence type="ECO:0000256" key="3">
    <source>
        <dbReference type="ARBA" id="ARBA00022723"/>
    </source>
</evidence>
<comment type="caution">
    <text evidence="9">The sequence shown here is derived from an EMBL/GenBank/DDBJ whole genome shotgun (WGS) entry which is preliminary data.</text>
</comment>
<dbReference type="InterPro" id="IPR036909">
    <property type="entry name" value="Cyt_c-like_dom_sf"/>
</dbReference>
<keyword evidence="3 6" id="KW-0479">Metal-binding</keyword>
<evidence type="ECO:0000256" key="4">
    <source>
        <dbReference type="ARBA" id="ARBA00022982"/>
    </source>
</evidence>
<feature type="signal peptide" evidence="7">
    <location>
        <begin position="1"/>
        <end position="48"/>
    </location>
</feature>
<dbReference type="Proteomes" id="UP001156882">
    <property type="component" value="Unassembled WGS sequence"/>
</dbReference>
<sequence>MTWERGHHSDMPACRDVRSWKRGDWVKGADWKSALPVALLLLATPALAADPANGKANFTKCGFCHRIGEGAKNVVGPELNGVVGRPAGSVVGYAYSQAMKTSGKTWDEASLRAYLAAPSAFIPGTRMTFAGLGDPAVIDDVIAYLKTFKPDGSPAP</sequence>
<evidence type="ECO:0000313" key="10">
    <source>
        <dbReference type="Proteomes" id="UP001156882"/>
    </source>
</evidence>
<dbReference type="Gene3D" id="1.10.760.10">
    <property type="entry name" value="Cytochrome c-like domain"/>
    <property type="match status" value="1"/>
</dbReference>
<keyword evidence="10" id="KW-1185">Reference proteome</keyword>
<feature type="domain" description="Cytochrome c" evidence="8">
    <location>
        <begin position="49"/>
        <end position="149"/>
    </location>
</feature>
<accession>A0ABQ6CFH4</accession>
<dbReference type="EMBL" id="BSPC01000004">
    <property type="protein sequence ID" value="GLS17031.1"/>
    <property type="molecule type" value="Genomic_DNA"/>
</dbReference>
<keyword evidence="2 6" id="KW-0349">Heme</keyword>
<dbReference type="PROSITE" id="PS51007">
    <property type="entry name" value="CYTC"/>
    <property type="match status" value="1"/>
</dbReference>
<evidence type="ECO:0000259" key="8">
    <source>
        <dbReference type="PROSITE" id="PS51007"/>
    </source>
</evidence>
<evidence type="ECO:0000256" key="1">
    <source>
        <dbReference type="ARBA" id="ARBA00022448"/>
    </source>
</evidence>
<dbReference type="InterPro" id="IPR002327">
    <property type="entry name" value="Cyt_c_1A/1B"/>
</dbReference>
<evidence type="ECO:0000256" key="7">
    <source>
        <dbReference type="SAM" id="SignalP"/>
    </source>
</evidence>
<proteinExistence type="predicted"/>
<keyword evidence="5 6" id="KW-0408">Iron</keyword>
<feature type="chain" id="PRO_5045991900" description="Cytochrome c domain-containing protein" evidence="7">
    <location>
        <begin position="49"/>
        <end position="156"/>
    </location>
</feature>
<keyword evidence="7" id="KW-0732">Signal</keyword>
<evidence type="ECO:0000256" key="6">
    <source>
        <dbReference type="PROSITE-ProRule" id="PRU00433"/>
    </source>
</evidence>
<organism evidence="9 10">
    <name type="scientific">Labrys miyagiensis</name>
    <dbReference type="NCBI Taxonomy" id="346912"/>
    <lineage>
        <taxon>Bacteria</taxon>
        <taxon>Pseudomonadati</taxon>
        <taxon>Pseudomonadota</taxon>
        <taxon>Alphaproteobacteria</taxon>
        <taxon>Hyphomicrobiales</taxon>
        <taxon>Xanthobacteraceae</taxon>
        <taxon>Labrys</taxon>
    </lineage>
</organism>
<dbReference type="PANTHER" id="PTHR11961">
    <property type="entry name" value="CYTOCHROME C"/>
    <property type="match status" value="1"/>
</dbReference>
<keyword evidence="4" id="KW-0249">Electron transport</keyword>
<dbReference type="SUPFAM" id="SSF46626">
    <property type="entry name" value="Cytochrome c"/>
    <property type="match status" value="1"/>
</dbReference>
<evidence type="ECO:0000256" key="2">
    <source>
        <dbReference type="ARBA" id="ARBA00022617"/>
    </source>
</evidence>
<protein>
    <recommendedName>
        <fullName evidence="8">Cytochrome c domain-containing protein</fullName>
    </recommendedName>
</protein>
<evidence type="ECO:0000256" key="5">
    <source>
        <dbReference type="ARBA" id="ARBA00023004"/>
    </source>
</evidence>
<dbReference type="Pfam" id="PF00034">
    <property type="entry name" value="Cytochrom_C"/>
    <property type="match status" value="1"/>
</dbReference>
<reference evidence="10" key="1">
    <citation type="journal article" date="2019" name="Int. J. Syst. Evol. Microbiol.">
        <title>The Global Catalogue of Microorganisms (GCM) 10K type strain sequencing project: providing services to taxonomists for standard genome sequencing and annotation.</title>
        <authorList>
            <consortium name="The Broad Institute Genomics Platform"/>
            <consortium name="The Broad Institute Genome Sequencing Center for Infectious Disease"/>
            <person name="Wu L."/>
            <person name="Ma J."/>
        </authorList>
    </citation>
    <scope>NUCLEOTIDE SEQUENCE [LARGE SCALE GENOMIC DNA]</scope>
    <source>
        <strain evidence="10">NBRC 101365</strain>
    </source>
</reference>